<evidence type="ECO:0000313" key="1">
    <source>
        <dbReference type="EMBL" id="KAL2859101.1"/>
    </source>
</evidence>
<gene>
    <name evidence="1" type="ORF">BJX68DRAFT_227805</name>
</gene>
<keyword evidence="2" id="KW-1185">Reference proteome</keyword>
<dbReference type="GeneID" id="98153918"/>
<organism evidence="1 2">
    <name type="scientific">Aspergillus pseudodeflectus</name>
    <dbReference type="NCBI Taxonomy" id="176178"/>
    <lineage>
        <taxon>Eukaryota</taxon>
        <taxon>Fungi</taxon>
        <taxon>Dikarya</taxon>
        <taxon>Ascomycota</taxon>
        <taxon>Pezizomycotina</taxon>
        <taxon>Eurotiomycetes</taxon>
        <taxon>Eurotiomycetidae</taxon>
        <taxon>Eurotiales</taxon>
        <taxon>Aspergillaceae</taxon>
        <taxon>Aspergillus</taxon>
        <taxon>Aspergillus subgen. Nidulantes</taxon>
    </lineage>
</organism>
<dbReference type="RefSeq" id="XP_070904065.1">
    <property type="nucleotide sequence ID" value="XM_071038754.1"/>
</dbReference>
<sequence>MPRPLQRNCQFPCSPMSVEARLCLVPQGINVVRRNQVSRSLYQALFTMKQFTLSILVAALAAPAVLAQGRPPIPIPGLGECPESCVSIRAPTGALMACCGEEEGCVDCGPDCVASCPDGKYGGCTDLGGGVEENCSKGCETFCDSEDYVICSIGGSPLDPAPEGCP</sequence>
<reference evidence="1 2" key="1">
    <citation type="submission" date="2024-07" db="EMBL/GenBank/DDBJ databases">
        <title>Section-level genome sequencing and comparative genomics of Aspergillus sections Usti and Cavernicolus.</title>
        <authorList>
            <consortium name="Lawrence Berkeley National Laboratory"/>
            <person name="Nybo J.L."/>
            <person name="Vesth T.C."/>
            <person name="Theobald S."/>
            <person name="Frisvad J.C."/>
            <person name="Larsen T.O."/>
            <person name="Kjaerboelling I."/>
            <person name="Rothschild-Mancinelli K."/>
            <person name="Lyhne E.K."/>
            <person name="Kogle M.E."/>
            <person name="Barry K."/>
            <person name="Clum A."/>
            <person name="Na H."/>
            <person name="Ledsgaard L."/>
            <person name="Lin J."/>
            <person name="Lipzen A."/>
            <person name="Kuo A."/>
            <person name="Riley R."/>
            <person name="Mondo S."/>
            <person name="LaButti K."/>
            <person name="Haridas S."/>
            <person name="Pangalinan J."/>
            <person name="Salamov A.A."/>
            <person name="Simmons B.A."/>
            <person name="Magnuson J.K."/>
            <person name="Chen J."/>
            <person name="Drula E."/>
            <person name="Henrissat B."/>
            <person name="Wiebenga A."/>
            <person name="Lubbers R.J."/>
            <person name="Gomes A.C."/>
            <person name="Macurrencykelacurrency M.R."/>
            <person name="Stajich J."/>
            <person name="Grigoriev I.V."/>
            <person name="Mortensen U.H."/>
            <person name="De vries R.P."/>
            <person name="Baker S.E."/>
            <person name="Andersen M.R."/>
        </authorList>
    </citation>
    <scope>NUCLEOTIDE SEQUENCE [LARGE SCALE GENOMIC DNA]</scope>
    <source>
        <strain evidence="1 2">CBS 756.74</strain>
    </source>
</reference>
<proteinExistence type="predicted"/>
<evidence type="ECO:0000313" key="2">
    <source>
        <dbReference type="Proteomes" id="UP001610444"/>
    </source>
</evidence>
<accession>A0ABR4L3N5</accession>
<dbReference type="Proteomes" id="UP001610444">
    <property type="component" value="Unassembled WGS sequence"/>
</dbReference>
<protein>
    <recommendedName>
        <fullName evidence="3">4Fe-4S ferredoxin-type domain-containing protein</fullName>
    </recommendedName>
</protein>
<comment type="caution">
    <text evidence="1">The sequence shown here is derived from an EMBL/GenBank/DDBJ whole genome shotgun (WGS) entry which is preliminary data.</text>
</comment>
<evidence type="ECO:0008006" key="3">
    <source>
        <dbReference type="Google" id="ProtNLM"/>
    </source>
</evidence>
<dbReference type="EMBL" id="JBFXLR010000004">
    <property type="protein sequence ID" value="KAL2859101.1"/>
    <property type="molecule type" value="Genomic_DNA"/>
</dbReference>
<name>A0ABR4L3N5_9EURO</name>